<comment type="similarity">
    <text evidence="7">Belongs to the shikimate kinase family.</text>
</comment>
<comment type="catalytic activity">
    <reaction evidence="7">
        <text>shikimate + ATP = 3-phosphoshikimate + ADP + H(+)</text>
        <dbReference type="Rhea" id="RHEA:13121"/>
        <dbReference type="ChEBI" id="CHEBI:15378"/>
        <dbReference type="ChEBI" id="CHEBI:30616"/>
        <dbReference type="ChEBI" id="CHEBI:36208"/>
        <dbReference type="ChEBI" id="CHEBI:145989"/>
        <dbReference type="ChEBI" id="CHEBI:456216"/>
        <dbReference type="EC" id="2.7.1.71"/>
    </reaction>
</comment>
<keyword evidence="5 7" id="KW-0067">ATP-binding</keyword>
<keyword evidence="7" id="KW-0460">Magnesium</keyword>
<keyword evidence="1 7" id="KW-0028">Amino-acid biosynthesis</keyword>
<comment type="pathway">
    <text evidence="7">Metabolic intermediate biosynthesis; chorismate biosynthesis; chorismate from D-erythrose 4-phosphate and phosphoenolpyruvate: step 5/7.</text>
</comment>
<keyword evidence="6 7" id="KW-0057">Aromatic amino acid biosynthesis</keyword>
<keyword evidence="7" id="KW-0963">Cytoplasm</keyword>
<dbReference type="Pfam" id="PF01202">
    <property type="entry name" value="SKI"/>
    <property type="match status" value="1"/>
</dbReference>
<gene>
    <name evidence="7" type="primary">aroK</name>
    <name evidence="8" type="ORF">SAMN02745152_01282</name>
</gene>
<keyword evidence="2 7" id="KW-0808">Transferase</keyword>
<evidence type="ECO:0000313" key="9">
    <source>
        <dbReference type="Proteomes" id="UP000190395"/>
    </source>
</evidence>
<dbReference type="GO" id="GO:0005524">
    <property type="term" value="F:ATP binding"/>
    <property type="evidence" value="ECO:0007669"/>
    <property type="project" value="UniProtKB-UniRule"/>
</dbReference>
<name>A0A1T4NNG2_9SPIR</name>
<dbReference type="InterPro" id="IPR027417">
    <property type="entry name" value="P-loop_NTPase"/>
</dbReference>
<feature type="binding site" evidence="7">
    <location>
        <begin position="18"/>
        <end position="23"/>
    </location>
    <ligand>
        <name>ATP</name>
        <dbReference type="ChEBI" id="CHEBI:30616"/>
    </ligand>
</feature>
<dbReference type="Proteomes" id="UP000190395">
    <property type="component" value="Unassembled WGS sequence"/>
</dbReference>
<evidence type="ECO:0000256" key="7">
    <source>
        <dbReference type="HAMAP-Rule" id="MF_00109"/>
    </source>
</evidence>
<evidence type="ECO:0000256" key="6">
    <source>
        <dbReference type="ARBA" id="ARBA00023141"/>
    </source>
</evidence>
<dbReference type="GO" id="GO:0008652">
    <property type="term" value="P:amino acid biosynthetic process"/>
    <property type="evidence" value="ECO:0007669"/>
    <property type="project" value="UniProtKB-KW"/>
</dbReference>
<dbReference type="PRINTS" id="PR01100">
    <property type="entry name" value="SHIKIMTKNASE"/>
</dbReference>
<evidence type="ECO:0000256" key="1">
    <source>
        <dbReference type="ARBA" id="ARBA00022605"/>
    </source>
</evidence>
<dbReference type="PANTHER" id="PTHR21087">
    <property type="entry name" value="SHIKIMATE KINASE"/>
    <property type="match status" value="1"/>
</dbReference>
<evidence type="ECO:0000256" key="5">
    <source>
        <dbReference type="ARBA" id="ARBA00022840"/>
    </source>
</evidence>
<dbReference type="InterPro" id="IPR000623">
    <property type="entry name" value="Shikimate_kinase/TSH1"/>
</dbReference>
<dbReference type="GO" id="GO:0009423">
    <property type="term" value="P:chorismate biosynthetic process"/>
    <property type="evidence" value="ECO:0007669"/>
    <property type="project" value="UniProtKB-UniRule"/>
</dbReference>
<keyword evidence="9" id="KW-1185">Reference proteome</keyword>
<evidence type="ECO:0000256" key="3">
    <source>
        <dbReference type="ARBA" id="ARBA00022741"/>
    </source>
</evidence>
<proteinExistence type="inferred from homology"/>
<dbReference type="PANTHER" id="PTHR21087:SF16">
    <property type="entry name" value="SHIKIMATE KINASE 1, CHLOROPLASTIC"/>
    <property type="match status" value="1"/>
</dbReference>
<comment type="subunit">
    <text evidence="7">Monomer.</text>
</comment>
<evidence type="ECO:0000256" key="4">
    <source>
        <dbReference type="ARBA" id="ARBA00022777"/>
    </source>
</evidence>
<dbReference type="STRING" id="225004.SAMN02745152_01282"/>
<comment type="cofactor">
    <cofactor evidence="7">
        <name>Mg(2+)</name>
        <dbReference type="ChEBI" id="CHEBI:18420"/>
    </cofactor>
    <text evidence="7">Binds 1 Mg(2+) ion per subunit.</text>
</comment>
<dbReference type="EC" id="2.7.1.71" evidence="7"/>
<feature type="binding site" evidence="7">
    <location>
        <position position="141"/>
    </location>
    <ligand>
        <name>ATP</name>
        <dbReference type="ChEBI" id="CHEBI:30616"/>
    </ligand>
</feature>
<dbReference type="UniPathway" id="UPA00053">
    <property type="reaction ID" value="UER00088"/>
</dbReference>
<feature type="binding site" evidence="7">
    <location>
        <position position="22"/>
    </location>
    <ligand>
        <name>Mg(2+)</name>
        <dbReference type="ChEBI" id="CHEBI:18420"/>
    </ligand>
</feature>
<dbReference type="AlphaFoldDB" id="A0A1T4NNG2"/>
<dbReference type="GO" id="GO:0005829">
    <property type="term" value="C:cytosol"/>
    <property type="evidence" value="ECO:0007669"/>
    <property type="project" value="TreeGrafter"/>
</dbReference>
<dbReference type="EMBL" id="FUXC01000006">
    <property type="protein sequence ID" value="SJZ80596.1"/>
    <property type="molecule type" value="Genomic_DNA"/>
</dbReference>
<reference evidence="8 9" key="1">
    <citation type="submission" date="2017-02" db="EMBL/GenBank/DDBJ databases">
        <authorList>
            <person name="Peterson S.W."/>
        </authorList>
    </citation>
    <scope>NUCLEOTIDE SEQUENCE [LARGE SCALE GENOMIC DNA]</scope>
    <source>
        <strain evidence="8 9">ATCC BAA-909</strain>
    </source>
</reference>
<sequence>MQGNKSMKKCIVLMGIKHCGKSTQANFLSEYFKIPSFDTDDLIFELTGKTPRQIYTELGEEGFKNAEKSACIELKSRLEKIQQTENSKKYIAVAATGGGICNNAEAIKLLSEIGILVFLNADERTAANRIVKEVKIDVDGKLFNLPAYIAKENPRTISDVRESFHKFYVERQKIYRSICNICVDMKNAPKSENRDSIIESLSKTE</sequence>
<dbReference type="SUPFAM" id="SSF52540">
    <property type="entry name" value="P-loop containing nucleoside triphosphate hydrolases"/>
    <property type="match status" value="1"/>
</dbReference>
<feature type="binding site" evidence="7">
    <location>
        <position position="40"/>
    </location>
    <ligand>
        <name>substrate</name>
    </ligand>
</feature>
<feature type="binding site" evidence="7">
    <location>
        <position position="171"/>
    </location>
    <ligand>
        <name>substrate</name>
    </ligand>
</feature>
<dbReference type="GO" id="GO:0000287">
    <property type="term" value="F:magnesium ion binding"/>
    <property type="evidence" value="ECO:0007669"/>
    <property type="project" value="UniProtKB-UniRule"/>
</dbReference>
<evidence type="ECO:0000256" key="2">
    <source>
        <dbReference type="ARBA" id="ARBA00022679"/>
    </source>
</evidence>
<organism evidence="8 9">
    <name type="scientific">Treponema berlinense</name>
    <dbReference type="NCBI Taxonomy" id="225004"/>
    <lineage>
        <taxon>Bacteria</taxon>
        <taxon>Pseudomonadati</taxon>
        <taxon>Spirochaetota</taxon>
        <taxon>Spirochaetia</taxon>
        <taxon>Spirochaetales</taxon>
        <taxon>Treponemataceae</taxon>
        <taxon>Treponema</taxon>
    </lineage>
</organism>
<comment type="function">
    <text evidence="7">Catalyzes the specific phosphorylation of the 3-hydroxyl group of shikimic acid using ATP as a cosubstrate.</text>
</comment>
<accession>A0A1T4NNG2</accession>
<dbReference type="GO" id="GO:0009073">
    <property type="term" value="P:aromatic amino acid family biosynthetic process"/>
    <property type="evidence" value="ECO:0007669"/>
    <property type="project" value="UniProtKB-KW"/>
</dbReference>
<evidence type="ECO:0000313" key="8">
    <source>
        <dbReference type="EMBL" id="SJZ80596.1"/>
    </source>
</evidence>
<dbReference type="GO" id="GO:0004765">
    <property type="term" value="F:shikimate kinase activity"/>
    <property type="evidence" value="ECO:0007669"/>
    <property type="project" value="UniProtKB-UniRule"/>
</dbReference>
<keyword evidence="7" id="KW-0479">Metal-binding</keyword>
<protein>
    <recommendedName>
        <fullName evidence="7">Shikimate kinase</fullName>
        <shortName evidence="7">SK</shortName>
        <ecNumber evidence="7">2.7.1.71</ecNumber>
    </recommendedName>
</protein>
<comment type="subcellular location">
    <subcellularLocation>
        <location evidence="7">Cytoplasm</location>
    </subcellularLocation>
</comment>
<keyword evidence="3 7" id="KW-0547">Nucleotide-binding</keyword>
<dbReference type="Gene3D" id="3.40.50.300">
    <property type="entry name" value="P-loop containing nucleotide triphosphate hydrolases"/>
    <property type="match status" value="1"/>
</dbReference>
<dbReference type="HAMAP" id="MF_00109">
    <property type="entry name" value="Shikimate_kinase"/>
    <property type="match status" value="1"/>
</dbReference>
<keyword evidence="4 7" id="KW-0418">Kinase</keyword>
<dbReference type="InterPro" id="IPR031322">
    <property type="entry name" value="Shikimate/glucono_kinase"/>
</dbReference>
<feature type="binding site" evidence="7">
    <location>
        <position position="98"/>
    </location>
    <ligand>
        <name>substrate</name>
    </ligand>
</feature>
<comment type="caution">
    <text evidence="7">Lacks conserved residue(s) required for the propagation of feature annotation.</text>
</comment>